<accession>A0A7J5D8X4</accession>
<dbReference type="EMBL" id="WBKG01000038">
    <property type="protein sequence ID" value="KAB1980256.1"/>
    <property type="molecule type" value="Genomic_DNA"/>
</dbReference>
<evidence type="ECO:0000313" key="2">
    <source>
        <dbReference type="EMBL" id="KAB1980256.1"/>
    </source>
</evidence>
<dbReference type="InterPro" id="IPR005123">
    <property type="entry name" value="Oxoglu/Fe-dep_dioxygenase_dom"/>
</dbReference>
<dbReference type="InterPro" id="IPR032857">
    <property type="entry name" value="ALKBH4"/>
</dbReference>
<dbReference type="GO" id="GO:0070988">
    <property type="term" value="P:demethylation"/>
    <property type="evidence" value="ECO:0007669"/>
    <property type="project" value="InterPro"/>
</dbReference>
<dbReference type="Gene3D" id="2.60.120.590">
    <property type="entry name" value="Alpha-ketoglutarate-dependent dioxygenase AlkB-like"/>
    <property type="match status" value="1"/>
</dbReference>
<sequence length="208" mass="22491">MTEGLGQLSFDAGDEAASVPVPGLRHIDGWLGPDACREMLARIENEVWSTELRRRVQHYGHRYDYGRRSVAAAPRAAAAAPPLPSWALQQAARLVREGIMDQRADQVIVNEYQPGQGISAHVDCVPCFGPVVAAISLGSGCVMDFTHPEEGRKVSVRLAPGSLCVMTGPARYDWRHGIAARKSDPEGGGRVPRGRRVSVTFRTVLGPA</sequence>
<gene>
    <name evidence="2" type="ORF">F8144_34545</name>
</gene>
<dbReference type="AlphaFoldDB" id="A0A7J5D8X4"/>
<feature type="domain" description="Fe2OG dioxygenase" evidence="1">
    <location>
        <begin position="103"/>
        <end position="205"/>
    </location>
</feature>
<dbReference type="InterPro" id="IPR027450">
    <property type="entry name" value="AlkB-like"/>
</dbReference>
<evidence type="ECO:0000313" key="3">
    <source>
        <dbReference type="Proteomes" id="UP000442990"/>
    </source>
</evidence>
<dbReference type="GO" id="GO:0051213">
    <property type="term" value="F:dioxygenase activity"/>
    <property type="evidence" value="ECO:0007669"/>
    <property type="project" value="UniProtKB-KW"/>
</dbReference>
<protein>
    <submittedName>
        <fullName evidence="2">Alpha-ketoglutarate-dependent dioxygenase AlkB</fullName>
    </submittedName>
</protein>
<dbReference type="PROSITE" id="PS51471">
    <property type="entry name" value="FE2OG_OXY"/>
    <property type="match status" value="1"/>
</dbReference>
<dbReference type="InterPro" id="IPR037151">
    <property type="entry name" value="AlkB-like_sf"/>
</dbReference>
<dbReference type="PANTHER" id="PTHR12463">
    <property type="entry name" value="OXYGENASE-RELATED"/>
    <property type="match status" value="1"/>
</dbReference>
<evidence type="ECO:0000259" key="1">
    <source>
        <dbReference type="PROSITE" id="PS51471"/>
    </source>
</evidence>
<organism evidence="2 3">
    <name type="scientific">Streptomyces triticiradicis</name>
    <dbReference type="NCBI Taxonomy" id="2651189"/>
    <lineage>
        <taxon>Bacteria</taxon>
        <taxon>Bacillati</taxon>
        <taxon>Actinomycetota</taxon>
        <taxon>Actinomycetes</taxon>
        <taxon>Kitasatosporales</taxon>
        <taxon>Streptomycetaceae</taxon>
        <taxon>Streptomyces</taxon>
    </lineage>
</organism>
<reference evidence="2 3" key="1">
    <citation type="submission" date="2019-09" db="EMBL/GenBank/DDBJ databases">
        <title>Isolation and identification of active actinomycetes.</title>
        <authorList>
            <person name="Yu Z."/>
            <person name="Han C."/>
            <person name="Yu B."/>
        </authorList>
    </citation>
    <scope>NUCLEOTIDE SEQUENCE [LARGE SCALE GENOMIC DNA]</scope>
    <source>
        <strain evidence="2 3">NEAU-H2</strain>
    </source>
</reference>
<keyword evidence="2" id="KW-0223">Dioxygenase</keyword>
<dbReference type="GO" id="GO:0032451">
    <property type="term" value="F:demethylase activity"/>
    <property type="evidence" value="ECO:0007669"/>
    <property type="project" value="TreeGrafter"/>
</dbReference>
<dbReference type="Proteomes" id="UP000442990">
    <property type="component" value="Unassembled WGS sequence"/>
</dbReference>
<dbReference type="Pfam" id="PF13532">
    <property type="entry name" value="2OG-FeII_Oxy_2"/>
    <property type="match status" value="1"/>
</dbReference>
<proteinExistence type="predicted"/>
<dbReference type="RefSeq" id="WP_151473383.1">
    <property type="nucleotide sequence ID" value="NZ_WBKG01000038.1"/>
</dbReference>
<dbReference type="PANTHER" id="PTHR12463:SF1">
    <property type="entry name" value="2-OXOGLUTARATE AND FE-DEPENDENT OXYGENASE FAMILY PROTEIN"/>
    <property type="match status" value="1"/>
</dbReference>
<dbReference type="SUPFAM" id="SSF51197">
    <property type="entry name" value="Clavaminate synthase-like"/>
    <property type="match status" value="1"/>
</dbReference>
<comment type="caution">
    <text evidence="2">The sequence shown here is derived from an EMBL/GenBank/DDBJ whole genome shotgun (WGS) entry which is preliminary data.</text>
</comment>
<keyword evidence="3" id="KW-1185">Reference proteome</keyword>
<name>A0A7J5D8X4_9ACTN</name>
<keyword evidence="2" id="KW-0560">Oxidoreductase</keyword>